<proteinExistence type="predicted"/>
<dbReference type="RefSeq" id="WP_056934576.1">
    <property type="nucleotide sequence ID" value="NZ_CP013050.1"/>
</dbReference>
<evidence type="ECO:0000313" key="2">
    <source>
        <dbReference type="EMBL" id="ALM76131.1"/>
    </source>
</evidence>
<name>A0A0S1XEH6_THEBA</name>
<dbReference type="Proteomes" id="UP000066042">
    <property type="component" value="Chromosome"/>
</dbReference>
<protein>
    <recommendedName>
        <fullName evidence="4">DUF460 domain-containing protein</fullName>
    </recommendedName>
</protein>
<reference evidence="2 3" key="1">
    <citation type="journal article" date="2016" name="Genome Announc.">
        <title>Complete genome sequence of the hyperthermophilic and piezophilic archaeon Thermococcus barophilus Ch5, capable of growth at the expense of hydrogenogenesis from carbon monoxide and formate.</title>
        <authorList>
            <person name="Oger P."/>
            <person name="Sokolova T.G."/>
            <person name="Kozhevnikova D.A."/>
            <person name="Taranov E.A."/>
            <person name="Vannier P."/>
            <person name="Lee H.S."/>
            <person name="Kwon K.K."/>
            <person name="Kang S.G."/>
            <person name="Lee J.H."/>
            <person name="Bonch-Osmolovskaya E.A."/>
            <person name="Lebedinsky A.V."/>
        </authorList>
    </citation>
    <scope>NUCLEOTIDE SEQUENCE [LARGE SCALE GENOMIC DNA]</scope>
    <source>
        <strain evidence="3">Ch5</strain>
    </source>
</reference>
<dbReference type="STRING" id="55802.TBCH5v1_2234"/>
<dbReference type="GeneID" id="26137454"/>
<dbReference type="InterPro" id="IPR007408">
    <property type="entry name" value="DUF460"/>
</dbReference>
<gene>
    <name evidence="2" type="ORF">TBCH5v1_2234</name>
</gene>
<sequence length="661" mass="76126">MPILILGVDIISENPKRFAVVSWFNGRLEKKGEFTFYRLVRFIRAKRPDIIAMDNIHELGDELKKFLRALPQGTKLVQVTGRPGEQRSLWSLARENGIRVSDKFDPYEEAKVCALLASKGVGYEVLAFEDEVIIKVSRGRSQGKGGWSQDRYRRRVHNLIQNKVREIEEALRKADIPFDLEVEEKDYGLARGEFKVYASREELAGLIKPMHGGDVEIKIKPVERKSLEFVPLKSEKAIQVRKSVIVGLDPGITVGIAALDLDGNIVAVYSERNMAVSDIVRFISDIGHPIILATDVNPAPGLVEKIARSFKAILYVPRESLRVEEKNELLRSLGISVDDDHQRDALAAAYKAYLRLKPKLEHVDAKLRELGLMKKSNEIKALVIQGYNLGEAIMKVKLRERPKEEIKALPEEEIVDVTPYIEKIKELERTIEMLERENQELRAIIEEQKKKIEKLEDKLAYYDEEVRAKVIKSREIEIRDKRIAYLEKELREAKAIIEKLSRDLVLAKRMHLLELKGSAVPLKVLENLTWKEIERLERSAQIKKDDIIYVVNPSGAGKSIAEHLVEKGIRALISAKTLPDNVYGVLRENKVPVFYEDEIEVKRVDEFAIVDREELERAIEQKLAQWEEEDREKEIQEFLKLVEEYRIERIKELKRKAEEEG</sequence>
<dbReference type="Pfam" id="PF04312">
    <property type="entry name" value="DUF460"/>
    <property type="match status" value="1"/>
</dbReference>
<evidence type="ECO:0000256" key="1">
    <source>
        <dbReference type="SAM" id="Coils"/>
    </source>
</evidence>
<keyword evidence="1" id="KW-0175">Coiled coil</keyword>
<dbReference type="PATRIC" id="fig|55802.8.peg.2216"/>
<evidence type="ECO:0000313" key="3">
    <source>
        <dbReference type="Proteomes" id="UP000066042"/>
    </source>
</evidence>
<evidence type="ECO:0008006" key="4">
    <source>
        <dbReference type="Google" id="ProtNLM"/>
    </source>
</evidence>
<dbReference type="PANTHER" id="PTHR40707">
    <property type="entry name" value="POSSIBLE NUCLEASE OF RNASE H FOLD, RUVC/YQGF FAMILY"/>
    <property type="match status" value="1"/>
</dbReference>
<dbReference type="EMBL" id="CP013050">
    <property type="protein sequence ID" value="ALM76131.1"/>
    <property type="molecule type" value="Genomic_DNA"/>
</dbReference>
<feature type="coiled-coil region" evidence="1">
    <location>
        <begin position="609"/>
        <end position="636"/>
    </location>
</feature>
<feature type="coiled-coil region" evidence="1">
    <location>
        <begin position="417"/>
        <end position="510"/>
    </location>
</feature>
<accession>A0A0S1XEH6</accession>
<organism evidence="2 3">
    <name type="scientific">Thermococcus barophilus</name>
    <dbReference type="NCBI Taxonomy" id="55802"/>
    <lineage>
        <taxon>Archaea</taxon>
        <taxon>Methanobacteriati</taxon>
        <taxon>Methanobacteriota</taxon>
        <taxon>Thermococci</taxon>
        <taxon>Thermococcales</taxon>
        <taxon>Thermococcaceae</taxon>
        <taxon>Thermococcus</taxon>
    </lineage>
</organism>
<dbReference type="PANTHER" id="PTHR40707:SF1">
    <property type="entry name" value="DUF460 DOMAIN-CONTAINING PROTEIN"/>
    <property type="match status" value="1"/>
</dbReference>
<dbReference type="AlphaFoldDB" id="A0A0S1XEH6"/>